<evidence type="ECO:0000313" key="4">
    <source>
        <dbReference type="EMBL" id="SCL36237.1"/>
    </source>
</evidence>
<keyword evidence="5" id="KW-1185">Reference proteome</keyword>
<dbReference type="InterPro" id="IPR036271">
    <property type="entry name" value="Tet_transcr_reg_TetR-rel_C_sf"/>
</dbReference>
<dbReference type="InterPro" id="IPR001647">
    <property type="entry name" value="HTH_TetR"/>
</dbReference>
<evidence type="ECO:0000259" key="3">
    <source>
        <dbReference type="PROSITE" id="PS50977"/>
    </source>
</evidence>
<feature type="DNA-binding region" description="H-T-H motif" evidence="2">
    <location>
        <begin position="40"/>
        <end position="59"/>
    </location>
</feature>
<dbReference type="RefSeq" id="WP_091089168.1">
    <property type="nucleotide sequence ID" value="NZ_FMHT01000003.1"/>
</dbReference>
<dbReference type="InterPro" id="IPR050109">
    <property type="entry name" value="HTH-type_TetR-like_transc_reg"/>
</dbReference>
<dbReference type="STRING" id="145857.GA0070616_5435"/>
<reference evidence="4 5" key="1">
    <citation type="submission" date="2016-06" db="EMBL/GenBank/DDBJ databases">
        <authorList>
            <person name="Kjaerup R.B."/>
            <person name="Dalgaard T.S."/>
            <person name="Juul-Madsen H.R."/>
        </authorList>
    </citation>
    <scope>NUCLEOTIDE SEQUENCE [LARGE SCALE GENOMIC DNA]</scope>
    <source>
        <strain evidence="4 5">DSM 43818</strain>
    </source>
</reference>
<gene>
    <name evidence="4" type="ORF">GA0070616_5435</name>
</gene>
<dbReference type="AlphaFoldDB" id="A0A1C6T3F3"/>
<evidence type="ECO:0000313" key="5">
    <source>
        <dbReference type="Proteomes" id="UP000199699"/>
    </source>
</evidence>
<dbReference type="GO" id="GO:0003700">
    <property type="term" value="F:DNA-binding transcription factor activity"/>
    <property type="evidence" value="ECO:0007669"/>
    <property type="project" value="TreeGrafter"/>
</dbReference>
<dbReference type="SUPFAM" id="SSF46689">
    <property type="entry name" value="Homeodomain-like"/>
    <property type="match status" value="1"/>
</dbReference>
<dbReference type="GO" id="GO:0000976">
    <property type="term" value="F:transcription cis-regulatory region binding"/>
    <property type="evidence" value="ECO:0007669"/>
    <property type="project" value="TreeGrafter"/>
</dbReference>
<sequence length="230" mass="24936">MTTPRRRPGRPRRDDAPPTRERVIAAATALFARRGFDAVGLREVAAAAGVDVATVSHHTGTKAQLYDACFARVFAAERDVLRAAAGRAHAALAAGPAAARQALHDLVDVFVDFLEDHPETTALWLRRWLEPQRHTELDARYAAPLYDLVTQLLTAAAEAGALAEPTPHVTVRSLVWAVHGHVVALAAGVGSAARERREFRAFVHRFLDALYGPRALDGRAHADHYPTTVG</sequence>
<protein>
    <submittedName>
        <fullName evidence="4">Transcriptional regulator, TetR family</fullName>
    </submittedName>
</protein>
<organism evidence="4 5">
    <name type="scientific">Micromonospora nigra</name>
    <dbReference type="NCBI Taxonomy" id="145857"/>
    <lineage>
        <taxon>Bacteria</taxon>
        <taxon>Bacillati</taxon>
        <taxon>Actinomycetota</taxon>
        <taxon>Actinomycetes</taxon>
        <taxon>Micromonosporales</taxon>
        <taxon>Micromonosporaceae</taxon>
        <taxon>Micromonospora</taxon>
    </lineage>
</organism>
<dbReference type="EMBL" id="FMHT01000003">
    <property type="protein sequence ID" value="SCL36237.1"/>
    <property type="molecule type" value="Genomic_DNA"/>
</dbReference>
<feature type="domain" description="HTH tetR-type" evidence="3">
    <location>
        <begin position="17"/>
        <end position="77"/>
    </location>
</feature>
<name>A0A1C6T3F3_9ACTN</name>
<dbReference type="Gene3D" id="1.10.357.10">
    <property type="entry name" value="Tetracycline Repressor, domain 2"/>
    <property type="match status" value="1"/>
</dbReference>
<dbReference type="InterPro" id="IPR009057">
    <property type="entry name" value="Homeodomain-like_sf"/>
</dbReference>
<evidence type="ECO:0000256" key="1">
    <source>
        <dbReference type="ARBA" id="ARBA00023125"/>
    </source>
</evidence>
<dbReference type="OrthoDB" id="3404594at2"/>
<dbReference type="Pfam" id="PF00440">
    <property type="entry name" value="TetR_N"/>
    <property type="match status" value="1"/>
</dbReference>
<evidence type="ECO:0000256" key="2">
    <source>
        <dbReference type="PROSITE-ProRule" id="PRU00335"/>
    </source>
</evidence>
<dbReference type="Proteomes" id="UP000199699">
    <property type="component" value="Unassembled WGS sequence"/>
</dbReference>
<dbReference type="PRINTS" id="PR00455">
    <property type="entry name" value="HTHTETR"/>
</dbReference>
<dbReference type="PROSITE" id="PS50977">
    <property type="entry name" value="HTH_TETR_2"/>
    <property type="match status" value="1"/>
</dbReference>
<dbReference type="Gene3D" id="1.10.10.60">
    <property type="entry name" value="Homeodomain-like"/>
    <property type="match status" value="1"/>
</dbReference>
<dbReference type="PANTHER" id="PTHR30055:SF219">
    <property type="entry name" value="TRANSCRIPTIONAL REGULATORY PROTEIN"/>
    <property type="match status" value="1"/>
</dbReference>
<dbReference type="PANTHER" id="PTHR30055">
    <property type="entry name" value="HTH-TYPE TRANSCRIPTIONAL REGULATOR RUTR"/>
    <property type="match status" value="1"/>
</dbReference>
<keyword evidence="1 2" id="KW-0238">DNA-binding</keyword>
<dbReference type="SUPFAM" id="SSF48498">
    <property type="entry name" value="Tetracyclin repressor-like, C-terminal domain"/>
    <property type="match status" value="1"/>
</dbReference>
<accession>A0A1C6T3F3</accession>
<proteinExistence type="predicted"/>